<evidence type="ECO:0000313" key="1">
    <source>
        <dbReference type="EMBL" id="PPD58392.1"/>
    </source>
</evidence>
<reference evidence="1 2" key="1">
    <citation type="journal article" date="2017" name="ISME J.">
        <title>Grape pomace compost harbors organohalide-respiring Dehalogenimonas species with novel reductive dehalogenase genes.</title>
        <authorList>
            <person name="Yang Y."/>
            <person name="Higgins S.A."/>
            <person name="Yan J."/>
            <person name="Simsir B."/>
            <person name="Chourey K."/>
            <person name="Iyer R."/>
            <person name="Hettich R.L."/>
            <person name="Baldwin B."/>
            <person name="Ogles D.M."/>
            <person name="Loffler F.E."/>
        </authorList>
    </citation>
    <scope>NUCLEOTIDE SEQUENCE [LARGE SCALE GENOMIC DNA]</scope>
    <source>
        <strain evidence="1 2">GP</strain>
    </source>
</reference>
<organism evidence="1 2">
    <name type="scientific">Dehalogenimonas etheniformans</name>
    <dbReference type="NCBI Taxonomy" id="1536648"/>
    <lineage>
        <taxon>Bacteria</taxon>
        <taxon>Bacillati</taxon>
        <taxon>Chloroflexota</taxon>
        <taxon>Dehalococcoidia</taxon>
        <taxon>Dehalococcoidales</taxon>
        <taxon>Dehalococcoidaceae</taxon>
        <taxon>Dehalogenimonas</taxon>
    </lineage>
</organism>
<name>A0A2P5P7W5_9CHLR</name>
<dbReference type="AlphaFoldDB" id="A0A2P5P7W5"/>
<gene>
    <name evidence="1" type="ORF">JP09_004615</name>
</gene>
<comment type="caution">
    <text evidence="1">The sequence shown here is derived from an EMBL/GenBank/DDBJ whole genome shotgun (WGS) entry which is preliminary data.</text>
</comment>
<keyword evidence="2" id="KW-1185">Reference proteome</keyword>
<accession>A0A2P5P7W5</accession>
<dbReference type="Proteomes" id="UP000235653">
    <property type="component" value="Unassembled WGS sequence"/>
</dbReference>
<dbReference type="EMBL" id="JQAN02000008">
    <property type="protein sequence ID" value="PPD58392.1"/>
    <property type="molecule type" value="Genomic_DNA"/>
</dbReference>
<proteinExistence type="predicted"/>
<protein>
    <submittedName>
        <fullName evidence="1">Uncharacterized protein</fullName>
    </submittedName>
</protein>
<evidence type="ECO:0000313" key="2">
    <source>
        <dbReference type="Proteomes" id="UP000235653"/>
    </source>
</evidence>
<sequence>MNKKSVLGLVTAAVVIVLFLSYAGIQPFATYKDNVVSFVNQKATNIPNPLSKQVATVHDIFVGFTLSLCVEVQPTNQAQANIPYKVQLFEKGNLRATSTVIFNQPQINVGDMVLVYFPLSRDEVNAYNGRDLSNVFSAKVS</sequence>